<accession>A0AA41K539</accession>
<dbReference type="AlphaFoldDB" id="A0AA41K539"/>
<evidence type="ECO:0000313" key="3">
    <source>
        <dbReference type="Proteomes" id="UP000708338"/>
    </source>
</evidence>
<dbReference type="Gene3D" id="2.40.10.170">
    <property type="match status" value="1"/>
</dbReference>
<organism evidence="2 3">
    <name type="scientific">Enterocloster citroniae</name>
    <dbReference type="NCBI Taxonomy" id="358743"/>
    <lineage>
        <taxon>Bacteria</taxon>
        <taxon>Bacillati</taxon>
        <taxon>Bacillota</taxon>
        <taxon>Clostridia</taxon>
        <taxon>Lachnospirales</taxon>
        <taxon>Lachnospiraceae</taxon>
        <taxon>Enterocloster</taxon>
    </lineage>
</organism>
<dbReference type="PANTHER" id="PTHR38447">
    <property type="entry name" value="TRANSCRIPTION FACTOR YDEB-RELATED"/>
    <property type="match status" value="1"/>
</dbReference>
<dbReference type="GO" id="GO:0009303">
    <property type="term" value="P:rRNA transcription"/>
    <property type="evidence" value="ECO:0007669"/>
    <property type="project" value="TreeGrafter"/>
</dbReference>
<dbReference type="InterPro" id="IPR042215">
    <property type="entry name" value="CarD-like_C"/>
</dbReference>
<dbReference type="InterPro" id="IPR048792">
    <property type="entry name" value="CarD_C"/>
</dbReference>
<protein>
    <recommendedName>
        <fullName evidence="1">CarD-like/TRCF RNAP-interacting domain-containing protein</fullName>
    </recommendedName>
</protein>
<dbReference type="Pfam" id="PF02559">
    <property type="entry name" value="CarD_TRCF_RID"/>
    <property type="match status" value="1"/>
</dbReference>
<dbReference type="SMART" id="SM01058">
    <property type="entry name" value="CarD_TRCF"/>
    <property type="match status" value="1"/>
</dbReference>
<dbReference type="PANTHER" id="PTHR38447:SF1">
    <property type="entry name" value="RNA POLYMERASE-BINDING TRANSCRIPTION FACTOR CARD"/>
    <property type="match status" value="1"/>
</dbReference>
<dbReference type="Proteomes" id="UP000708338">
    <property type="component" value="Unassembled WGS sequence"/>
</dbReference>
<dbReference type="InterPro" id="IPR003711">
    <property type="entry name" value="CarD-like/TRCF_RID"/>
</dbReference>
<dbReference type="InterPro" id="IPR036101">
    <property type="entry name" value="CarD-like/TRCF_RID_sf"/>
</dbReference>
<dbReference type="Pfam" id="PF21095">
    <property type="entry name" value="CarD_C"/>
    <property type="match status" value="1"/>
</dbReference>
<sequence>MFKKGDFIFYGTVGVCRVDAISKTDFSDNDKLYYRLIPKFESNRTISIPVDTNKVMMRDIMTKGEAQNFILSWPYVKCRGYKNDKERPQIYKQIFQSGSCTELAAMIKEITQMEQSRKSKGRVLNIREKDGVNNARRLLFGELAAALDICPDTVPGYIHDLTGCIC</sequence>
<dbReference type="EMBL" id="WQPS01000006">
    <property type="protein sequence ID" value="MBT9809428.1"/>
    <property type="molecule type" value="Genomic_DNA"/>
</dbReference>
<evidence type="ECO:0000259" key="1">
    <source>
        <dbReference type="SMART" id="SM01058"/>
    </source>
</evidence>
<name>A0AA41K539_9FIRM</name>
<dbReference type="SUPFAM" id="SSF141259">
    <property type="entry name" value="CarD-like"/>
    <property type="match status" value="1"/>
</dbReference>
<feature type="domain" description="CarD-like/TRCF RNAP-interacting" evidence="1">
    <location>
        <begin position="1"/>
        <end position="111"/>
    </location>
</feature>
<reference evidence="2" key="1">
    <citation type="journal article" date="2021" name="Gut Microbes">
        <title>A synthetic consortium of 100 gut commensals modulates the composition and function in a colon model of the microbiome of elderly subjects.</title>
        <authorList>
            <person name="Perez M."/>
            <person name="Ntemiri A."/>
            <person name="Tan H."/>
            <person name="Harris H.M.B."/>
            <person name="Roager H.M."/>
            <person name="Ribiere C."/>
            <person name="O'Toole P.W."/>
        </authorList>
    </citation>
    <scope>NUCLEOTIDE SEQUENCE</scope>
    <source>
        <strain evidence="2">MCC335</strain>
    </source>
</reference>
<dbReference type="GeneID" id="93163496"/>
<gene>
    <name evidence="2" type="ORF">GPL26_07185</name>
</gene>
<proteinExistence type="predicted"/>
<evidence type="ECO:0000313" key="2">
    <source>
        <dbReference type="EMBL" id="MBT9809428.1"/>
    </source>
</evidence>
<dbReference type="InterPro" id="IPR052531">
    <property type="entry name" value="CarD-like_regulator"/>
</dbReference>
<comment type="caution">
    <text evidence="2">The sequence shown here is derived from an EMBL/GenBank/DDBJ whole genome shotgun (WGS) entry which is preliminary data.</text>
</comment>
<dbReference type="Gene3D" id="1.20.58.1290">
    <property type="entry name" value="CarD-like, C-terminal domain"/>
    <property type="match status" value="1"/>
</dbReference>
<dbReference type="RefSeq" id="WP_040417408.1">
    <property type="nucleotide sequence ID" value="NZ_CABJDD010000019.1"/>
</dbReference>